<dbReference type="InterPro" id="IPR014811">
    <property type="entry name" value="ArgoL1"/>
</dbReference>
<evidence type="ECO:0000313" key="3">
    <source>
        <dbReference type="EMBL" id="KAK3384339.1"/>
    </source>
</evidence>
<dbReference type="Pfam" id="PF08699">
    <property type="entry name" value="ArgoL1"/>
    <property type="match status" value="1"/>
</dbReference>
<dbReference type="CDD" id="cd04657">
    <property type="entry name" value="Piwi_ago-like"/>
    <property type="match status" value="1"/>
</dbReference>
<name>A0AAE0TYQ3_9PEZI</name>
<dbReference type="SUPFAM" id="SSF101690">
    <property type="entry name" value="PAZ domain"/>
    <property type="match status" value="1"/>
</dbReference>
<evidence type="ECO:0000259" key="2">
    <source>
        <dbReference type="PROSITE" id="PS50822"/>
    </source>
</evidence>
<dbReference type="InterPro" id="IPR012337">
    <property type="entry name" value="RNaseH-like_sf"/>
</dbReference>
<dbReference type="InterPro" id="IPR045246">
    <property type="entry name" value="Piwi_ago-like"/>
</dbReference>
<dbReference type="CDD" id="cd02846">
    <property type="entry name" value="PAZ_argonaute_like"/>
    <property type="match status" value="1"/>
</dbReference>
<dbReference type="Gene3D" id="2.170.260.10">
    <property type="entry name" value="paz domain"/>
    <property type="match status" value="1"/>
</dbReference>
<protein>
    <submittedName>
        <fullName evidence="3">Ribonuclease H-like domain-containing protein</fullName>
    </submittedName>
</protein>
<feature type="region of interest" description="Disordered" evidence="1">
    <location>
        <begin position="149"/>
        <end position="174"/>
    </location>
</feature>
<sequence length="1053" mass="115478">MSDNRGRGRGRGGGEYRGGGRGGGRGDFRGGRGGFRGGHGGGGGGGGGGSFAGDVFGQGSPIPAPDPNVTKIEDNWVAAHTNTVSQLTTQMSGLQVSSPVRESKFLPPRPKFGSRGSRIVLWANSFKLNISLSSLYVYTVKVALSGAPTENPKATPKVSSPNTPNVQKSGLAEGQPAVREVKGRKLAEIIGLALRQLPPDIPVATEYKDKVITLQALDLPENGVFVVECQEPQRAEAEQWKVTFSGPDWISIDSLTEYLKTMEDPANDSSFPKHLRALDALGIILGHAARADEETATVGRNRVFAIDDKRREDVNTLGGSLLAILRGYYQSVRTGTGRILVNTNVTHATFRAQLELSGLFEREGVAKMEKIDQLQKHPPHVKQTYERQLNRLHKFLGRSRVICKVPGGKPGEWFDVCKSIAGLATAKDGRVGKNVRDQEAPKFAHGLQYGGPASVQFYLNKPKSGSAAPPKGLQWDTFVTVADYFAARYNIKANLSLPLVNVGSIQRPIYFLAEHCKLLYSPIKARMNPREQDEMIKFACRSPAHNGNSITNEGRAVLGFDNNPLLERFGVSVGKQLITVIGRELTPPDLAYLAQRGNSLSMVRPDNGGWLMKGVKISKPGRLIKSWTFLHIPRQQQPRPHAGVQSVAITFMKFMATSMGMRINNPGNPLNESSTEPGFKVKSAVNEASLKLVFSKIAKARPDFVLVLLPAKDTALYNMVKKIADVEYGLQHACVVQDKILEEKGQMGYFANVALKVNLKFGGTNQMLKDDIGLLKSGKTMVVGYDVTHPTNLDAGTSEHASSMVGLVASVDKNLAQWPAVAWVGPAREEMLGEDLVEKFKSRLNLWLKNNQGQLPENILIFRDGVSEGQFSTVLEKELPHIREACKQTYQATQKPRITLIVSVKRHQTRFFPTDPGHIHPRSKSPREGTVVDRGVTNVRSWDFFLQAHASLQGTARPAHYTVLLDEIFRADYGAAAADALEKLTHDMCYLYGRATKAVSICPPAYYADLVCTRARIHQNELFEDSGSLSSKDAQTIKSRKVHKNLEDTMYYI</sequence>
<dbReference type="InterPro" id="IPR036397">
    <property type="entry name" value="RNaseH_sf"/>
</dbReference>
<evidence type="ECO:0000313" key="4">
    <source>
        <dbReference type="Proteomes" id="UP001287356"/>
    </source>
</evidence>
<dbReference type="InterPro" id="IPR036085">
    <property type="entry name" value="PAZ_dom_sf"/>
</dbReference>
<dbReference type="Gene3D" id="3.30.420.10">
    <property type="entry name" value="Ribonuclease H-like superfamily/Ribonuclease H"/>
    <property type="match status" value="1"/>
</dbReference>
<gene>
    <name evidence="3" type="ORF">B0T24DRAFT_515119</name>
</gene>
<organism evidence="3 4">
    <name type="scientific">Lasiosphaeria ovina</name>
    <dbReference type="NCBI Taxonomy" id="92902"/>
    <lineage>
        <taxon>Eukaryota</taxon>
        <taxon>Fungi</taxon>
        <taxon>Dikarya</taxon>
        <taxon>Ascomycota</taxon>
        <taxon>Pezizomycotina</taxon>
        <taxon>Sordariomycetes</taxon>
        <taxon>Sordariomycetidae</taxon>
        <taxon>Sordariales</taxon>
        <taxon>Lasiosphaeriaceae</taxon>
        <taxon>Lasiosphaeria</taxon>
    </lineage>
</organism>
<dbReference type="EMBL" id="JAULSN010000001">
    <property type="protein sequence ID" value="KAK3384339.1"/>
    <property type="molecule type" value="Genomic_DNA"/>
</dbReference>
<reference evidence="3" key="2">
    <citation type="submission" date="2023-06" db="EMBL/GenBank/DDBJ databases">
        <authorList>
            <consortium name="Lawrence Berkeley National Laboratory"/>
            <person name="Haridas S."/>
            <person name="Hensen N."/>
            <person name="Bonometti L."/>
            <person name="Westerberg I."/>
            <person name="Brannstrom I.O."/>
            <person name="Guillou S."/>
            <person name="Cros-Aarteil S."/>
            <person name="Calhoun S."/>
            <person name="Kuo A."/>
            <person name="Mondo S."/>
            <person name="Pangilinan J."/>
            <person name="Riley R."/>
            <person name="Labutti K."/>
            <person name="Andreopoulos B."/>
            <person name="Lipzen A."/>
            <person name="Chen C."/>
            <person name="Yanf M."/>
            <person name="Daum C."/>
            <person name="Ng V."/>
            <person name="Clum A."/>
            <person name="Steindorff A."/>
            <person name="Ohm R."/>
            <person name="Martin F."/>
            <person name="Silar P."/>
            <person name="Natvig D."/>
            <person name="Lalanne C."/>
            <person name="Gautier V."/>
            <person name="Ament-Velasquez S.L."/>
            <person name="Kruys A."/>
            <person name="Hutchinson M.I."/>
            <person name="Powell A.J."/>
            <person name="Barry K."/>
            <person name="Miller A.N."/>
            <person name="Grigoriev I.V."/>
            <person name="Debuchy R."/>
            <person name="Gladieux P."/>
            <person name="Thoren M.H."/>
            <person name="Johannesson H."/>
        </authorList>
    </citation>
    <scope>NUCLEOTIDE SEQUENCE</scope>
    <source>
        <strain evidence="3">CBS 958.72</strain>
    </source>
</reference>
<dbReference type="Pfam" id="PF16488">
    <property type="entry name" value="ArgoL2"/>
    <property type="match status" value="1"/>
</dbReference>
<reference evidence="3" key="1">
    <citation type="journal article" date="2023" name="Mol. Phylogenet. Evol.">
        <title>Genome-scale phylogeny and comparative genomics of the fungal order Sordariales.</title>
        <authorList>
            <person name="Hensen N."/>
            <person name="Bonometti L."/>
            <person name="Westerberg I."/>
            <person name="Brannstrom I.O."/>
            <person name="Guillou S."/>
            <person name="Cros-Aarteil S."/>
            <person name="Calhoun S."/>
            <person name="Haridas S."/>
            <person name="Kuo A."/>
            <person name="Mondo S."/>
            <person name="Pangilinan J."/>
            <person name="Riley R."/>
            <person name="LaButti K."/>
            <person name="Andreopoulos B."/>
            <person name="Lipzen A."/>
            <person name="Chen C."/>
            <person name="Yan M."/>
            <person name="Daum C."/>
            <person name="Ng V."/>
            <person name="Clum A."/>
            <person name="Steindorff A."/>
            <person name="Ohm R.A."/>
            <person name="Martin F."/>
            <person name="Silar P."/>
            <person name="Natvig D.O."/>
            <person name="Lalanne C."/>
            <person name="Gautier V."/>
            <person name="Ament-Velasquez S.L."/>
            <person name="Kruys A."/>
            <person name="Hutchinson M.I."/>
            <person name="Powell A.J."/>
            <person name="Barry K."/>
            <person name="Miller A.N."/>
            <person name="Grigoriev I.V."/>
            <person name="Debuchy R."/>
            <person name="Gladieux P."/>
            <person name="Hiltunen Thoren M."/>
            <person name="Johannesson H."/>
        </authorList>
    </citation>
    <scope>NUCLEOTIDE SEQUENCE</scope>
    <source>
        <strain evidence="3">CBS 958.72</strain>
    </source>
</reference>
<dbReference type="InterPro" id="IPR003165">
    <property type="entry name" value="Piwi"/>
</dbReference>
<feature type="compositionally biased region" description="Polar residues" evidence="1">
    <location>
        <begin position="157"/>
        <end position="168"/>
    </location>
</feature>
<dbReference type="SMART" id="SM00950">
    <property type="entry name" value="Piwi"/>
    <property type="match status" value="1"/>
</dbReference>
<dbReference type="Proteomes" id="UP001287356">
    <property type="component" value="Unassembled WGS sequence"/>
</dbReference>
<feature type="region of interest" description="Disordered" evidence="1">
    <location>
        <begin position="1"/>
        <end position="70"/>
    </location>
</feature>
<accession>A0AAE0TYQ3</accession>
<dbReference type="GO" id="GO:0003676">
    <property type="term" value="F:nucleic acid binding"/>
    <property type="evidence" value="ECO:0007669"/>
    <property type="project" value="InterPro"/>
</dbReference>
<keyword evidence="4" id="KW-1185">Reference proteome</keyword>
<feature type="domain" description="Piwi" evidence="2">
    <location>
        <begin position="704"/>
        <end position="1020"/>
    </location>
</feature>
<dbReference type="SUPFAM" id="SSF53098">
    <property type="entry name" value="Ribonuclease H-like"/>
    <property type="match status" value="1"/>
</dbReference>
<comment type="caution">
    <text evidence="3">The sequence shown here is derived from an EMBL/GenBank/DDBJ whole genome shotgun (WGS) entry which is preliminary data.</text>
</comment>
<dbReference type="InterPro" id="IPR032472">
    <property type="entry name" value="ArgoL2"/>
</dbReference>
<feature type="compositionally biased region" description="Gly residues" evidence="1">
    <location>
        <begin position="11"/>
        <end position="23"/>
    </location>
</feature>
<dbReference type="PANTHER" id="PTHR22891">
    <property type="entry name" value="EUKARYOTIC TRANSLATION INITIATION FACTOR 2C"/>
    <property type="match status" value="1"/>
</dbReference>
<evidence type="ECO:0000256" key="1">
    <source>
        <dbReference type="SAM" id="MobiDB-lite"/>
    </source>
</evidence>
<dbReference type="Pfam" id="PF02171">
    <property type="entry name" value="Piwi"/>
    <property type="match status" value="1"/>
</dbReference>
<proteinExistence type="predicted"/>
<dbReference type="PROSITE" id="PS50822">
    <property type="entry name" value="PIWI"/>
    <property type="match status" value="1"/>
</dbReference>
<dbReference type="SMART" id="SM01163">
    <property type="entry name" value="DUF1785"/>
    <property type="match status" value="1"/>
</dbReference>
<feature type="compositionally biased region" description="Gly residues" evidence="1">
    <location>
        <begin position="31"/>
        <end position="51"/>
    </location>
</feature>
<dbReference type="AlphaFoldDB" id="A0AAE0TYQ3"/>
<dbReference type="Gene3D" id="3.40.50.2300">
    <property type="match status" value="1"/>
</dbReference>